<feature type="domain" description="ZSWIM1/3 RNaseH-like" evidence="1">
    <location>
        <begin position="11"/>
        <end position="114"/>
    </location>
</feature>
<keyword evidence="3" id="KW-1185">Reference proteome</keyword>
<evidence type="ECO:0000313" key="3">
    <source>
        <dbReference type="Proteomes" id="UP000198211"/>
    </source>
</evidence>
<dbReference type="GO" id="GO:0003676">
    <property type="term" value="F:nucleic acid binding"/>
    <property type="evidence" value="ECO:0007669"/>
    <property type="project" value="InterPro"/>
</dbReference>
<comment type="caution">
    <text evidence="2">The sequence shown here is derived from an EMBL/GenBank/DDBJ whole genome shotgun (WGS) entry which is preliminary data.</text>
</comment>
<dbReference type="InterPro" id="IPR048324">
    <property type="entry name" value="ZSWIM1-3_RNaseH-like"/>
</dbReference>
<dbReference type="SUPFAM" id="SSF53098">
    <property type="entry name" value="Ribonuclease H-like"/>
    <property type="match status" value="1"/>
</dbReference>
<accession>A0A225VVS9</accession>
<dbReference type="PANTHER" id="PTHR31569:SF4">
    <property type="entry name" value="SWIM-TYPE DOMAIN-CONTAINING PROTEIN"/>
    <property type="match status" value="1"/>
</dbReference>
<protein>
    <recommendedName>
        <fullName evidence="1">ZSWIM1/3 RNaseH-like domain-containing protein</fullName>
    </recommendedName>
</protein>
<dbReference type="InterPro" id="IPR012337">
    <property type="entry name" value="RNaseH-like_sf"/>
</dbReference>
<reference evidence="3" key="1">
    <citation type="submission" date="2017-03" db="EMBL/GenBank/DDBJ databases">
        <title>Phytopthora megakarya and P. palmivora, two closely related causual agents of cacao black pod achieved similar genome size and gene model numbers by different mechanisms.</title>
        <authorList>
            <person name="Ali S."/>
            <person name="Shao J."/>
            <person name="Larry D.J."/>
            <person name="Kronmiller B."/>
            <person name="Shen D."/>
            <person name="Strem M.D."/>
            <person name="Melnick R.L."/>
            <person name="Guiltinan M.J."/>
            <person name="Tyler B.M."/>
            <person name="Meinhardt L.W."/>
            <person name="Bailey B.A."/>
        </authorList>
    </citation>
    <scope>NUCLEOTIDE SEQUENCE [LARGE SCALE GENOMIC DNA]</scope>
    <source>
        <strain evidence="3">zdho120</strain>
    </source>
</reference>
<dbReference type="InterPro" id="IPR052579">
    <property type="entry name" value="Zinc_finger_SWIM"/>
</dbReference>
<evidence type="ECO:0000313" key="2">
    <source>
        <dbReference type="EMBL" id="OWZ09099.1"/>
    </source>
</evidence>
<dbReference type="OrthoDB" id="96470at2759"/>
<gene>
    <name evidence="2" type="ORF">PHMEG_00018249</name>
</gene>
<dbReference type="Proteomes" id="UP000198211">
    <property type="component" value="Unassembled WGS sequence"/>
</dbReference>
<sequence length="347" mass="40057">MSLIAETVAGEACVISLVTAHMRLMNGRFSELLLVVGSHKPYHYNNLLLTFMAMNEFGEGEVVQQSLIEANGDWHMNRALSHLKDLTRRGLISVIVVDKYLNETRILEANFPDALIQICHLHAIKYLKELRSKPAFVKIAVADASQVDSAIHKMRIGVTFFEYFESTWHTCQDLVVFYLRSSLPYFKLPTNNRLETFFGKLKDSVDRSMSMSQCVKAILAFDHRKQNEYEYRLARIEQFCGSDEEITSVFRFTTDFNKSNNSTQLLWRRCRSTIYSFGRKRYVHLIVDDWSGYITVYLLRHKSESLQMLQGYVAPAENEHGRGTIAVNSDNEGEFISLVWIAYCNKK</sequence>
<dbReference type="PANTHER" id="PTHR31569">
    <property type="entry name" value="SWIM-TYPE DOMAIN-CONTAINING PROTEIN"/>
    <property type="match status" value="1"/>
</dbReference>
<dbReference type="Gene3D" id="3.30.420.10">
    <property type="entry name" value="Ribonuclease H-like superfamily/Ribonuclease H"/>
    <property type="match status" value="1"/>
</dbReference>
<dbReference type="EMBL" id="NBNE01002912">
    <property type="protein sequence ID" value="OWZ09099.1"/>
    <property type="molecule type" value="Genomic_DNA"/>
</dbReference>
<dbReference type="InterPro" id="IPR036397">
    <property type="entry name" value="RNaseH_sf"/>
</dbReference>
<proteinExistence type="predicted"/>
<evidence type="ECO:0000259" key="1">
    <source>
        <dbReference type="Pfam" id="PF21056"/>
    </source>
</evidence>
<name>A0A225VVS9_9STRA</name>
<dbReference type="Pfam" id="PF21056">
    <property type="entry name" value="ZSWIM1-3_RNaseH-like"/>
    <property type="match status" value="1"/>
</dbReference>
<organism evidence="2 3">
    <name type="scientific">Phytophthora megakarya</name>
    <dbReference type="NCBI Taxonomy" id="4795"/>
    <lineage>
        <taxon>Eukaryota</taxon>
        <taxon>Sar</taxon>
        <taxon>Stramenopiles</taxon>
        <taxon>Oomycota</taxon>
        <taxon>Peronosporomycetes</taxon>
        <taxon>Peronosporales</taxon>
        <taxon>Peronosporaceae</taxon>
        <taxon>Phytophthora</taxon>
    </lineage>
</organism>
<dbReference type="AlphaFoldDB" id="A0A225VVS9"/>